<dbReference type="GO" id="GO:0046922">
    <property type="term" value="F:peptide-O-fucosyltransferase activity"/>
    <property type="evidence" value="ECO:0007669"/>
    <property type="project" value="UniProtKB-EC"/>
</dbReference>
<dbReference type="GO" id="GO:0006004">
    <property type="term" value="P:fucose metabolic process"/>
    <property type="evidence" value="ECO:0007669"/>
    <property type="project" value="UniProtKB-KW"/>
</dbReference>
<evidence type="ECO:0000256" key="15">
    <source>
        <dbReference type="ARBA" id="ARBA00047273"/>
    </source>
</evidence>
<dbReference type="PANTHER" id="PTHR21420:SF10">
    <property type="entry name" value="GDP-FUCOSE PROTEIN O-FUCOSYLTRANSFERASE 1"/>
    <property type="match status" value="1"/>
</dbReference>
<organism evidence="18">
    <name type="scientific">Megafenestra aurita</name>
    <dbReference type="NCBI Taxonomy" id="2291010"/>
    <lineage>
        <taxon>Eukaryota</taxon>
        <taxon>Metazoa</taxon>
        <taxon>Ecdysozoa</taxon>
        <taxon>Arthropoda</taxon>
        <taxon>Crustacea</taxon>
        <taxon>Branchiopoda</taxon>
        <taxon>Diplostraca</taxon>
        <taxon>Cladocera</taxon>
        <taxon>Anomopoda</taxon>
        <taxon>Daphniidae</taxon>
        <taxon>Megafenestra</taxon>
    </lineage>
</organism>
<evidence type="ECO:0000313" key="18">
    <source>
        <dbReference type="EMBL" id="SVE92279.1"/>
    </source>
</evidence>
<keyword evidence="7" id="KW-0808">Transferase</keyword>
<evidence type="ECO:0000256" key="6">
    <source>
        <dbReference type="ARBA" id="ARBA00022676"/>
    </source>
</evidence>
<keyword evidence="9" id="KW-0914">Notch signaling pathway</keyword>
<evidence type="ECO:0000256" key="16">
    <source>
        <dbReference type="ARBA" id="ARBA00048647"/>
    </source>
</evidence>
<evidence type="ECO:0000256" key="13">
    <source>
        <dbReference type="ARBA" id="ARBA00023277"/>
    </source>
</evidence>
<comment type="pathway">
    <text evidence="2">Protein modification; protein glycosylation.</text>
</comment>
<keyword evidence="6" id="KW-0328">Glycosyltransferase</keyword>
<dbReference type="PANTHER" id="PTHR21420">
    <property type="entry name" value="GDP-FUCOSE PROTEIN O-FUCOSYLTRANSFERASE 1"/>
    <property type="match status" value="1"/>
</dbReference>
<reference evidence="18" key="1">
    <citation type="submission" date="2018-08" db="EMBL/GenBank/DDBJ databases">
        <authorList>
            <person name="Cornetti L."/>
        </authorList>
    </citation>
    <scope>NUCLEOTIDE SEQUENCE</scope>
    <source>
        <strain evidence="18">CH-H-2</strain>
    </source>
</reference>
<evidence type="ECO:0000256" key="3">
    <source>
        <dbReference type="ARBA" id="ARBA00010626"/>
    </source>
</evidence>
<evidence type="ECO:0000256" key="17">
    <source>
        <dbReference type="SAM" id="SignalP"/>
    </source>
</evidence>
<evidence type="ECO:0000256" key="5">
    <source>
        <dbReference type="ARBA" id="ARBA00021745"/>
    </source>
</evidence>
<dbReference type="Gene3D" id="3.40.50.11340">
    <property type="match status" value="1"/>
</dbReference>
<dbReference type="GO" id="GO:0005783">
    <property type="term" value="C:endoplasmic reticulum"/>
    <property type="evidence" value="ECO:0007669"/>
    <property type="project" value="UniProtKB-SubCell"/>
</dbReference>
<keyword evidence="13" id="KW-0119">Carbohydrate metabolism</keyword>
<evidence type="ECO:0000256" key="9">
    <source>
        <dbReference type="ARBA" id="ARBA00022976"/>
    </source>
</evidence>
<dbReference type="Gene3D" id="3.40.50.11350">
    <property type="match status" value="1"/>
</dbReference>
<keyword evidence="10" id="KW-1015">Disulfide bond</keyword>
<gene>
    <name evidence="18" type="primary">EOG090X02RM</name>
</gene>
<proteinExistence type="evidence at transcript level"/>
<feature type="signal peptide" evidence="17">
    <location>
        <begin position="1"/>
        <end position="22"/>
    </location>
</feature>
<dbReference type="InterPro" id="IPR039922">
    <property type="entry name" value="POFUT1"/>
</dbReference>
<evidence type="ECO:0000256" key="7">
    <source>
        <dbReference type="ARBA" id="ARBA00022679"/>
    </source>
</evidence>
<keyword evidence="17" id="KW-0732">Signal</keyword>
<evidence type="ECO:0000256" key="14">
    <source>
        <dbReference type="ARBA" id="ARBA00033080"/>
    </source>
</evidence>
<dbReference type="EC" id="2.4.1.221" evidence="4"/>
<comment type="subcellular location">
    <subcellularLocation>
        <location evidence="1">Endoplasmic reticulum</location>
    </subcellularLocation>
</comment>
<dbReference type="Pfam" id="PF10250">
    <property type="entry name" value="O-FucT"/>
    <property type="match status" value="1"/>
</dbReference>
<dbReference type="EMBL" id="LR022660">
    <property type="protein sequence ID" value="SVE92279.1"/>
    <property type="molecule type" value="mRNA"/>
</dbReference>
<evidence type="ECO:0000256" key="11">
    <source>
        <dbReference type="ARBA" id="ARBA00023180"/>
    </source>
</evidence>
<evidence type="ECO:0000256" key="8">
    <source>
        <dbReference type="ARBA" id="ARBA00022824"/>
    </source>
</evidence>
<evidence type="ECO:0000256" key="12">
    <source>
        <dbReference type="ARBA" id="ARBA00023253"/>
    </source>
</evidence>
<sequence>MSSYSIKLLRLIFIGLFTLVFGNKEIDPNGYLLYCPCMGRFGNQADHFLGSLAFAKALNRTLALPPWVEYRFGEPKSVQVSFSHYFDLGPLSSYHKVITMEEFMEKIAPTVWPLKERTAFCYMARGQGTDCNAKEGNPFGPFWDTFNVDFVKSEFYGPLNYDVHHQNMAAKWSKQYPPQTTPVLAFTGAPASFPVQQENRDLHKFLVWDNKITSRAINFIRHVLPIGSFVGIHLRNGVDWTRACEHIEHSPNLFSAPQCLGYRNEYGIASQEMCFPSHDIIAKQVKLAVKEYHAKSVFVSSDNDHLIPFLTKALKRMEVTVHKLANPEPHVDLAILARANYFIGNCISSFTAFAKRERDVSGLPSGFWAFPPNRTGAPKQKREEL</sequence>
<comment type="catalytic activity">
    <reaction evidence="15">
        <text>L-threonyl-[protein] + GDP-beta-L-fucose = 3-O-(alpha-L-fucosyl)-L-threonyl-[protein] + GDP + H(+)</text>
        <dbReference type="Rhea" id="RHEA:70491"/>
        <dbReference type="Rhea" id="RHEA-COMP:11060"/>
        <dbReference type="Rhea" id="RHEA-COMP:17915"/>
        <dbReference type="ChEBI" id="CHEBI:15378"/>
        <dbReference type="ChEBI" id="CHEBI:30013"/>
        <dbReference type="ChEBI" id="CHEBI:57273"/>
        <dbReference type="ChEBI" id="CHEBI:58189"/>
        <dbReference type="ChEBI" id="CHEBI:189631"/>
        <dbReference type="EC" id="2.4.1.221"/>
    </reaction>
    <physiologicalReaction direction="left-to-right" evidence="15">
        <dbReference type="Rhea" id="RHEA:70492"/>
    </physiologicalReaction>
</comment>
<evidence type="ECO:0000256" key="4">
    <source>
        <dbReference type="ARBA" id="ARBA00012196"/>
    </source>
</evidence>
<comment type="catalytic activity">
    <reaction evidence="16">
        <text>L-seryl-[protein] + GDP-beta-L-fucose = 3-O-(alpha-L-fucosyl)-L-seryl-[protein] + GDP + H(+)</text>
        <dbReference type="Rhea" id="RHEA:63644"/>
        <dbReference type="Rhea" id="RHEA-COMP:9863"/>
        <dbReference type="Rhea" id="RHEA-COMP:17914"/>
        <dbReference type="ChEBI" id="CHEBI:15378"/>
        <dbReference type="ChEBI" id="CHEBI:29999"/>
        <dbReference type="ChEBI" id="CHEBI:57273"/>
        <dbReference type="ChEBI" id="CHEBI:58189"/>
        <dbReference type="ChEBI" id="CHEBI:189632"/>
        <dbReference type="EC" id="2.4.1.221"/>
    </reaction>
    <physiologicalReaction direction="left-to-right" evidence="16">
        <dbReference type="Rhea" id="RHEA:63645"/>
    </physiologicalReaction>
</comment>
<dbReference type="CDD" id="cd11302">
    <property type="entry name" value="O-FucT-1"/>
    <property type="match status" value="1"/>
</dbReference>
<evidence type="ECO:0000256" key="1">
    <source>
        <dbReference type="ARBA" id="ARBA00004240"/>
    </source>
</evidence>
<protein>
    <recommendedName>
        <fullName evidence="5">GDP-fucose protein O-fucosyltransferase 1</fullName>
        <ecNumber evidence="4">2.4.1.221</ecNumber>
    </recommendedName>
    <alternativeName>
        <fullName evidence="14">Peptide-O-fucosyltransferase 1</fullName>
    </alternativeName>
</protein>
<dbReference type="GO" id="GO:0007219">
    <property type="term" value="P:Notch signaling pathway"/>
    <property type="evidence" value="ECO:0007669"/>
    <property type="project" value="UniProtKB-KW"/>
</dbReference>
<dbReference type="AlphaFoldDB" id="A0A4Y7NGF9"/>
<dbReference type="InterPro" id="IPR019378">
    <property type="entry name" value="GDP-Fuc_O-FucTrfase"/>
</dbReference>
<keyword evidence="11" id="KW-0325">Glycoprotein</keyword>
<feature type="chain" id="PRO_5021289492" description="GDP-fucose protein O-fucosyltransferase 1" evidence="17">
    <location>
        <begin position="23"/>
        <end position="385"/>
    </location>
</feature>
<name>A0A4Y7NGF9_9CRUS</name>
<evidence type="ECO:0000256" key="2">
    <source>
        <dbReference type="ARBA" id="ARBA00004922"/>
    </source>
</evidence>
<evidence type="ECO:0000256" key="10">
    <source>
        <dbReference type="ARBA" id="ARBA00023157"/>
    </source>
</evidence>
<dbReference type="UniPathway" id="UPA00378"/>
<comment type="similarity">
    <text evidence="3">Belongs to the glycosyltransferase 65 family.</text>
</comment>
<keyword evidence="8" id="KW-0256">Endoplasmic reticulum</keyword>
<accession>A0A4Y7NGF9</accession>
<keyword evidence="12" id="KW-0294">Fucose metabolism</keyword>